<comment type="caution">
    <text evidence="7">The sequence shown here is derived from an EMBL/GenBank/DDBJ whole genome shotgun (WGS) entry which is preliminary data.</text>
</comment>
<feature type="transmembrane region" description="Helical" evidence="5">
    <location>
        <begin position="334"/>
        <end position="357"/>
    </location>
</feature>
<feature type="transmembrane region" description="Helical" evidence="5">
    <location>
        <begin position="522"/>
        <end position="541"/>
    </location>
</feature>
<accession>A0ABR0J1R4</accession>
<keyword evidence="3 5" id="KW-1133">Transmembrane helix</keyword>
<feature type="transmembrane region" description="Helical" evidence="5">
    <location>
        <begin position="157"/>
        <end position="179"/>
    </location>
</feature>
<evidence type="ECO:0000256" key="3">
    <source>
        <dbReference type="ARBA" id="ARBA00022989"/>
    </source>
</evidence>
<dbReference type="Gene3D" id="1.20.1250.20">
    <property type="entry name" value="MFS general substrate transporter like domains"/>
    <property type="match status" value="2"/>
</dbReference>
<dbReference type="PANTHER" id="PTHR23501:SF195">
    <property type="entry name" value="PEP5"/>
    <property type="match status" value="1"/>
</dbReference>
<protein>
    <recommendedName>
        <fullName evidence="6">Major facilitator superfamily (MFS) profile domain-containing protein</fullName>
    </recommendedName>
</protein>
<dbReference type="InterPro" id="IPR036259">
    <property type="entry name" value="MFS_trans_sf"/>
</dbReference>
<sequence>MGAMPDPTPVEVENMERMQTTDTNGEVRIHAKTIVVVAAICFTYFAQLVGVVGSGLLAGTITTVLSASGDSVWLSQVITVLTVCLSPIFTQAADYWGRKWLIVSATTFGFVGAIVASRAQTIGTVIGGFTIMGVCYGAQPLLHAVASEVLPRKHRPIAQASINFSAGTGVITGVCMGGGLLRGGELENFRIYLYVVAAIFALATVAIATCYNPPTRELQKTLTFSQKLRSLDWIGYCLLIPGLVLFCVGLAWYKNPYAFSNARVLGTFIAGIVVSIAFFVYETRFKTDGVLHHDLFKHRNFSLALLCVFVEGLAFFAANSYYVYETALFTDNDILISALHFGLISVVANVASVFVGVWSSTRKVLRLPVLIGFVLFLLFFVLMATTTPRSPKNVLWGYPVLAGIGMGILLPTIIVAAQLSTPPHMISLASGLVISIRSLGAAIGIAINNAIYNDALAKNIAPKIAAAVLPLGLPKSSLVTLIPAVVASNATALQNVPGATPEIIAAAQGGLIEAFSIGFRNAWIAAASFVAVAVVGSLFLMDDSSEFTTHIDAPAELSVQVAQERKEEVENIPGQGSHHKEIT</sequence>
<dbReference type="EMBL" id="JAVRRF010000023">
    <property type="protein sequence ID" value="KAK5054321.1"/>
    <property type="molecule type" value="Genomic_DNA"/>
</dbReference>
<dbReference type="Pfam" id="PF07690">
    <property type="entry name" value="MFS_1"/>
    <property type="match status" value="1"/>
</dbReference>
<feature type="transmembrane region" description="Helical" evidence="5">
    <location>
        <begin position="125"/>
        <end position="145"/>
    </location>
</feature>
<gene>
    <name evidence="7" type="ORF">LTR69_008936</name>
</gene>
<feature type="transmembrane region" description="Helical" evidence="5">
    <location>
        <begin position="396"/>
        <end position="416"/>
    </location>
</feature>
<organism evidence="7 8">
    <name type="scientific">Exophiala sideris</name>
    <dbReference type="NCBI Taxonomy" id="1016849"/>
    <lineage>
        <taxon>Eukaryota</taxon>
        <taxon>Fungi</taxon>
        <taxon>Dikarya</taxon>
        <taxon>Ascomycota</taxon>
        <taxon>Pezizomycotina</taxon>
        <taxon>Eurotiomycetes</taxon>
        <taxon>Chaetothyriomycetidae</taxon>
        <taxon>Chaetothyriales</taxon>
        <taxon>Herpotrichiellaceae</taxon>
        <taxon>Exophiala</taxon>
    </lineage>
</organism>
<comment type="subcellular location">
    <subcellularLocation>
        <location evidence="1">Membrane</location>
        <topology evidence="1">Multi-pass membrane protein</topology>
    </subcellularLocation>
</comment>
<proteinExistence type="predicted"/>
<feature type="transmembrane region" description="Helical" evidence="5">
    <location>
        <begin position="191"/>
        <end position="212"/>
    </location>
</feature>
<evidence type="ECO:0000313" key="7">
    <source>
        <dbReference type="EMBL" id="KAK5054321.1"/>
    </source>
</evidence>
<keyword evidence="8" id="KW-1185">Reference proteome</keyword>
<feature type="transmembrane region" description="Helical" evidence="5">
    <location>
        <begin position="364"/>
        <end position="384"/>
    </location>
</feature>
<feature type="transmembrane region" description="Helical" evidence="5">
    <location>
        <begin position="233"/>
        <end position="252"/>
    </location>
</feature>
<feature type="transmembrane region" description="Helical" evidence="5">
    <location>
        <begin position="301"/>
        <end position="322"/>
    </location>
</feature>
<feature type="transmembrane region" description="Helical" evidence="5">
    <location>
        <begin position="73"/>
        <end position="93"/>
    </location>
</feature>
<feature type="transmembrane region" description="Helical" evidence="5">
    <location>
        <begin position="428"/>
        <end position="447"/>
    </location>
</feature>
<evidence type="ECO:0000256" key="2">
    <source>
        <dbReference type="ARBA" id="ARBA00022692"/>
    </source>
</evidence>
<dbReference type="InterPro" id="IPR020846">
    <property type="entry name" value="MFS_dom"/>
</dbReference>
<dbReference type="InterPro" id="IPR011701">
    <property type="entry name" value="MFS"/>
</dbReference>
<reference evidence="7 8" key="1">
    <citation type="submission" date="2023-08" db="EMBL/GenBank/DDBJ databases">
        <title>Black Yeasts Isolated from many extreme environments.</title>
        <authorList>
            <person name="Coleine C."/>
            <person name="Stajich J.E."/>
            <person name="Selbmann L."/>
        </authorList>
    </citation>
    <scope>NUCLEOTIDE SEQUENCE [LARGE SCALE GENOMIC DNA]</scope>
    <source>
        <strain evidence="7 8">CCFEE 6328</strain>
    </source>
</reference>
<feature type="transmembrane region" description="Helical" evidence="5">
    <location>
        <begin position="34"/>
        <end position="61"/>
    </location>
</feature>
<keyword evidence="2 5" id="KW-0812">Transmembrane</keyword>
<dbReference type="PROSITE" id="PS50850">
    <property type="entry name" value="MFS"/>
    <property type="match status" value="1"/>
</dbReference>
<dbReference type="Proteomes" id="UP001345691">
    <property type="component" value="Unassembled WGS sequence"/>
</dbReference>
<evidence type="ECO:0000313" key="8">
    <source>
        <dbReference type="Proteomes" id="UP001345691"/>
    </source>
</evidence>
<name>A0ABR0J1R4_9EURO</name>
<evidence type="ECO:0000259" key="6">
    <source>
        <dbReference type="PROSITE" id="PS50850"/>
    </source>
</evidence>
<feature type="transmembrane region" description="Helical" evidence="5">
    <location>
        <begin position="264"/>
        <end position="281"/>
    </location>
</feature>
<keyword evidence="4 5" id="KW-0472">Membrane</keyword>
<evidence type="ECO:0000256" key="4">
    <source>
        <dbReference type="ARBA" id="ARBA00023136"/>
    </source>
</evidence>
<dbReference type="SUPFAM" id="SSF103473">
    <property type="entry name" value="MFS general substrate transporter"/>
    <property type="match status" value="1"/>
</dbReference>
<evidence type="ECO:0000256" key="5">
    <source>
        <dbReference type="SAM" id="Phobius"/>
    </source>
</evidence>
<dbReference type="PANTHER" id="PTHR23501">
    <property type="entry name" value="MAJOR FACILITATOR SUPERFAMILY"/>
    <property type="match status" value="1"/>
</dbReference>
<evidence type="ECO:0000256" key="1">
    <source>
        <dbReference type="ARBA" id="ARBA00004141"/>
    </source>
</evidence>
<feature type="transmembrane region" description="Helical" evidence="5">
    <location>
        <begin position="100"/>
        <end position="119"/>
    </location>
</feature>
<feature type="domain" description="Major facilitator superfamily (MFS) profile" evidence="6">
    <location>
        <begin position="34"/>
        <end position="545"/>
    </location>
</feature>